<evidence type="ECO:0000256" key="1">
    <source>
        <dbReference type="SAM" id="MobiDB-lite"/>
    </source>
</evidence>
<evidence type="ECO:0008006" key="4">
    <source>
        <dbReference type="Google" id="ProtNLM"/>
    </source>
</evidence>
<protein>
    <recommendedName>
        <fullName evidence="4">Gene transfer agent family protein</fullName>
    </recommendedName>
</protein>
<name>A0A433XF64_9HYPH</name>
<proteinExistence type="predicted"/>
<dbReference type="Pfam" id="PF11836">
    <property type="entry name" value="Phage_TAC_11"/>
    <property type="match status" value="1"/>
</dbReference>
<comment type="caution">
    <text evidence="2">The sequence shown here is derived from an EMBL/GenBank/DDBJ whole genome shotgun (WGS) entry which is preliminary data.</text>
</comment>
<reference evidence="2 3" key="1">
    <citation type="journal article" date="2016" name="Int. J. Syst. Evol. Microbiol.">
        <title>Arsenicitalea aurantiaca gen. nov., sp. nov., a new member of the family Hyphomicrobiaceae, isolated from high-arsenic sediment.</title>
        <authorList>
            <person name="Mu Y."/>
            <person name="Zhou L."/>
            <person name="Zeng X.C."/>
            <person name="Liu L."/>
            <person name="Pan Y."/>
            <person name="Chen X."/>
            <person name="Wang J."/>
            <person name="Li S."/>
            <person name="Li W.J."/>
            <person name="Wang Y."/>
        </authorList>
    </citation>
    <scope>NUCLEOTIDE SEQUENCE [LARGE SCALE GENOMIC DNA]</scope>
    <source>
        <strain evidence="2 3">42-50</strain>
    </source>
</reference>
<keyword evidence="3" id="KW-1185">Reference proteome</keyword>
<evidence type="ECO:0000313" key="3">
    <source>
        <dbReference type="Proteomes" id="UP000281547"/>
    </source>
</evidence>
<evidence type="ECO:0000313" key="2">
    <source>
        <dbReference type="EMBL" id="RUT32644.1"/>
    </source>
</evidence>
<dbReference type="RefSeq" id="WP_127187601.1">
    <property type="nucleotide sequence ID" value="NZ_RZNJ01000002.1"/>
</dbReference>
<sequence length="120" mass="12905">MANPIKGEVELEAGDQVYTLRLSVNAIVELEDALGIGINQIAGKFSDTANMRLGDWRTMLWAALRDRHPETSMEMAGDVLTEAGVPAVVAALGQAMQLAFPTAKKEPDRPSRARKRAGTG</sequence>
<dbReference type="OrthoDB" id="7473872at2"/>
<accession>A0A433XF64</accession>
<organism evidence="2 3">
    <name type="scientific">Arsenicitalea aurantiaca</name>
    <dbReference type="NCBI Taxonomy" id="1783274"/>
    <lineage>
        <taxon>Bacteria</taxon>
        <taxon>Pseudomonadati</taxon>
        <taxon>Pseudomonadota</taxon>
        <taxon>Alphaproteobacteria</taxon>
        <taxon>Hyphomicrobiales</taxon>
        <taxon>Devosiaceae</taxon>
        <taxon>Arsenicitalea</taxon>
    </lineage>
</organism>
<dbReference type="InterPro" id="IPR021791">
    <property type="entry name" value="Phage_TAC_11"/>
</dbReference>
<feature type="region of interest" description="Disordered" evidence="1">
    <location>
        <begin position="100"/>
        <end position="120"/>
    </location>
</feature>
<dbReference type="AlphaFoldDB" id="A0A433XF64"/>
<dbReference type="EMBL" id="RZNJ01000002">
    <property type="protein sequence ID" value="RUT32644.1"/>
    <property type="molecule type" value="Genomic_DNA"/>
</dbReference>
<dbReference type="Proteomes" id="UP000281547">
    <property type="component" value="Unassembled WGS sequence"/>
</dbReference>
<gene>
    <name evidence="2" type="ORF">EMQ25_05725</name>
</gene>